<accession>A0ACB6FQX4</accession>
<protein>
    <submittedName>
        <fullName evidence="1">Uncharacterized protein</fullName>
    </submittedName>
</protein>
<organism evidence="1 2">
    <name type="scientific">Alternaria gaisen</name>
    <dbReference type="NCBI Taxonomy" id="167740"/>
    <lineage>
        <taxon>Eukaryota</taxon>
        <taxon>Fungi</taxon>
        <taxon>Dikarya</taxon>
        <taxon>Ascomycota</taxon>
        <taxon>Pezizomycotina</taxon>
        <taxon>Dothideomycetes</taxon>
        <taxon>Pleosporomycetidae</taxon>
        <taxon>Pleosporales</taxon>
        <taxon>Pleosporineae</taxon>
        <taxon>Pleosporaceae</taxon>
        <taxon>Alternaria</taxon>
        <taxon>Alternaria sect. Alternaria</taxon>
    </lineage>
</organism>
<dbReference type="Proteomes" id="UP000293547">
    <property type="component" value="Unassembled WGS sequence"/>
</dbReference>
<comment type="caution">
    <text evidence="1">The sequence shown here is derived from an EMBL/GenBank/DDBJ whole genome shotgun (WGS) entry which is preliminary data.</text>
</comment>
<dbReference type="EMBL" id="PDWZ02000004">
    <property type="protein sequence ID" value="KAB2106796.1"/>
    <property type="molecule type" value="Genomic_DNA"/>
</dbReference>
<gene>
    <name evidence="1" type="ORF">AG0111_0g5066</name>
</gene>
<evidence type="ECO:0000313" key="2">
    <source>
        <dbReference type="Proteomes" id="UP000293547"/>
    </source>
</evidence>
<keyword evidence="2" id="KW-1185">Reference proteome</keyword>
<evidence type="ECO:0000313" key="1">
    <source>
        <dbReference type="EMBL" id="KAB2106796.1"/>
    </source>
</evidence>
<reference evidence="1 2" key="1">
    <citation type="journal article" date="2019" name="bioRxiv">
        <title>Genomics, evolutionary history and diagnostics of the Alternaria alternata species group including apple and Asian pear pathotypes.</title>
        <authorList>
            <person name="Armitage A.D."/>
            <person name="Cockerton H.M."/>
            <person name="Sreenivasaprasad S."/>
            <person name="Woodhall J.W."/>
            <person name="Lane C.R."/>
            <person name="Harrison R.J."/>
            <person name="Clarkson J.P."/>
        </authorList>
    </citation>
    <scope>NUCLEOTIDE SEQUENCE [LARGE SCALE GENOMIC DNA]</scope>
    <source>
        <strain evidence="1 2">FERA 650</strain>
    </source>
</reference>
<sequence length="567" mass="63396">MTLKHRLGVIDQKVCLHGDDEKHEQTDAWSNRDLIPLPPERRTWGWFNFFGFWAIASLNLANWQTPSTFLVTEAMGLSVPQAILIIVVSSILIALFSTTIAWVGLKWHIGFTVQNRYSWGMRGSFIPLLQRILLNFIWNAVQCWNGGRLVAVCLTAIWPSYARMPNTFSPSFPATTDQFVGFVVFWFLSTPFLWLRPEKFKIPFLVVCIWCGVGMLAWMIWAVVTAKGVGPLWNAGQTIPSGSPWGTSWLIMAGINQTIGGLAAGITNGSDFSRYARSRRHYIHGTIASCVITNVVVSLVGLVTTASGQKIYGEIYWNPPDLLMRMMDNGNGSSRSRAGVFFLAAGFAFTAMFENICGNAVSGGIDLAGLFPRYINIRRGAIITFVAAWIVQPWQLINRATTFIAVLSSFSVFLAPIIGIMSCDYFLLRKRRVRLSHLYRTEDSSYYFTKGFNWRAIPSWLCGWAPTIGGLVVTVRGDVDPPRSLVQLYNMAFLIGFFISAVVFYILNLIFPVPDMDQIDPTDLYGTFTEREARRAGVAPLDDAPMQVATHGRRSTEHVVIYGEKGV</sequence>
<name>A0ACB6FQX4_9PLEO</name>
<proteinExistence type="predicted"/>